<reference evidence="3 4" key="1">
    <citation type="submission" date="2020-09" db="EMBL/GenBank/DDBJ databases">
        <authorList>
            <person name="Ashkenazy H."/>
        </authorList>
    </citation>
    <scope>NUCLEOTIDE SEQUENCE [LARGE SCALE GENOMIC DNA]</scope>
    <source>
        <strain evidence="4">cv. Cdm-0</strain>
    </source>
</reference>
<dbReference type="AlphaFoldDB" id="A0A7G2EV67"/>
<dbReference type="Pfam" id="PF14111">
    <property type="entry name" value="DUF4283"/>
    <property type="match status" value="1"/>
</dbReference>
<gene>
    <name evidence="3" type="ORF">AT9943_LOCUS14842</name>
</gene>
<organism evidence="3 4">
    <name type="scientific">Arabidopsis thaliana</name>
    <name type="common">Mouse-ear cress</name>
    <dbReference type="NCBI Taxonomy" id="3702"/>
    <lineage>
        <taxon>Eukaryota</taxon>
        <taxon>Viridiplantae</taxon>
        <taxon>Streptophyta</taxon>
        <taxon>Embryophyta</taxon>
        <taxon>Tracheophyta</taxon>
        <taxon>Spermatophyta</taxon>
        <taxon>Magnoliopsida</taxon>
        <taxon>eudicotyledons</taxon>
        <taxon>Gunneridae</taxon>
        <taxon>Pentapetalae</taxon>
        <taxon>rosids</taxon>
        <taxon>malvids</taxon>
        <taxon>Brassicales</taxon>
        <taxon>Brassicaceae</taxon>
        <taxon>Camelineae</taxon>
        <taxon>Arabidopsis</taxon>
    </lineage>
</organism>
<protein>
    <submittedName>
        <fullName evidence="3">(thale cress) hypothetical protein</fullName>
    </submittedName>
</protein>
<accession>A0A7G2EV67</accession>
<evidence type="ECO:0000313" key="4">
    <source>
        <dbReference type="Proteomes" id="UP000516314"/>
    </source>
</evidence>
<dbReference type="EMBL" id="LR881469">
    <property type="protein sequence ID" value="CAD5327127.1"/>
    <property type="molecule type" value="Genomic_DNA"/>
</dbReference>
<feature type="compositionally biased region" description="Polar residues" evidence="1">
    <location>
        <begin position="208"/>
        <end position="227"/>
    </location>
</feature>
<name>A0A7G2EV67_ARATH</name>
<dbReference type="InterPro" id="IPR025558">
    <property type="entry name" value="DUF4283"/>
</dbReference>
<proteinExistence type="predicted"/>
<feature type="domain" description="DUF4283" evidence="2">
    <location>
        <begin position="3"/>
        <end position="62"/>
    </location>
</feature>
<evidence type="ECO:0000256" key="1">
    <source>
        <dbReference type="SAM" id="MobiDB-lite"/>
    </source>
</evidence>
<evidence type="ECO:0000259" key="2">
    <source>
        <dbReference type="Pfam" id="PF14111"/>
    </source>
</evidence>
<evidence type="ECO:0000313" key="3">
    <source>
        <dbReference type="EMBL" id="CAD5327127.1"/>
    </source>
</evidence>
<feature type="region of interest" description="Disordered" evidence="1">
    <location>
        <begin position="201"/>
        <end position="242"/>
    </location>
</feature>
<dbReference type="Proteomes" id="UP000516314">
    <property type="component" value="Chromosome 4"/>
</dbReference>
<sequence>MSNWILDMPQIWRIYSRVHGVALFQERFQLFFKLEDDLLEILKTGVWTQDEWCVVMDQWVEKPPEECLQVKCVQLLLITSVFERDVFFVNVLLMTERSALVVFKRDEWMNICQRLTHDRADCPSRLQGNGQIPYAVSKKLASEKMTSDQNIHPSMGFEVKEALLDKEIKELVRFKEKQKGVDDQGTIFPLSKSTISLPINEDKIDDLQMQQSKKLQHQTENSETSESYGDKEDCNEFTGSNR</sequence>